<dbReference type="RefSeq" id="WP_162847178.1">
    <property type="nucleotide sequence ID" value="NZ_RBKU01000001.1"/>
</dbReference>
<name>A0A495J8G1_9SPHI</name>
<evidence type="ECO:0000313" key="1">
    <source>
        <dbReference type="EMBL" id="RKR85177.1"/>
    </source>
</evidence>
<protein>
    <submittedName>
        <fullName evidence="1">Uncharacterized protein</fullName>
    </submittedName>
</protein>
<dbReference type="EMBL" id="RBKU01000001">
    <property type="protein sequence ID" value="RKR85177.1"/>
    <property type="molecule type" value="Genomic_DNA"/>
</dbReference>
<organism evidence="1 2">
    <name type="scientific">Mucilaginibacter gracilis</name>
    <dbReference type="NCBI Taxonomy" id="423350"/>
    <lineage>
        <taxon>Bacteria</taxon>
        <taxon>Pseudomonadati</taxon>
        <taxon>Bacteroidota</taxon>
        <taxon>Sphingobacteriia</taxon>
        <taxon>Sphingobacteriales</taxon>
        <taxon>Sphingobacteriaceae</taxon>
        <taxon>Mucilaginibacter</taxon>
    </lineage>
</organism>
<dbReference type="AlphaFoldDB" id="A0A495J8G1"/>
<reference evidence="1 2" key="1">
    <citation type="submission" date="2018-10" db="EMBL/GenBank/DDBJ databases">
        <title>Genomic Encyclopedia of Archaeal and Bacterial Type Strains, Phase II (KMG-II): from individual species to whole genera.</title>
        <authorList>
            <person name="Goeker M."/>
        </authorList>
    </citation>
    <scope>NUCLEOTIDE SEQUENCE [LARGE SCALE GENOMIC DNA]</scope>
    <source>
        <strain evidence="1 2">DSM 18602</strain>
    </source>
</reference>
<gene>
    <name evidence="1" type="ORF">BDD43_5438</name>
</gene>
<dbReference type="Proteomes" id="UP000268007">
    <property type="component" value="Unassembled WGS sequence"/>
</dbReference>
<sequence>MFKLYHCPEINDVVVVGIVRGGLTKKHQHLLDTEEFNTIGDELGEVGLFQWNDNS</sequence>
<proteinExistence type="predicted"/>
<accession>A0A495J8G1</accession>
<comment type="caution">
    <text evidence="1">The sequence shown here is derived from an EMBL/GenBank/DDBJ whole genome shotgun (WGS) entry which is preliminary data.</text>
</comment>
<evidence type="ECO:0000313" key="2">
    <source>
        <dbReference type="Proteomes" id="UP000268007"/>
    </source>
</evidence>
<keyword evidence="2" id="KW-1185">Reference proteome</keyword>